<gene>
    <name evidence="1" type="ORF">PHISCL_05991</name>
</gene>
<dbReference type="EMBL" id="MVGC01000213">
    <property type="protein sequence ID" value="RJE21651.1"/>
    <property type="molecule type" value="Genomic_DNA"/>
</dbReference>
<accession>A0A3A2ZX83</accession>
<dbReference type="AlphaFoldDB" id="A0A3A2ZX83"/>
<dbReference type="Proteomes" id="UP000266188">
    <property type="component" value="Unassembled WGS sequence"/>
</dbReference>
<reference evidence="2" key="1">
    <citation type="submission" date="2017-02" db="EMBL/GenBank/DDBJ databases">
        <authorList>
            <person name="Tafer H."/>
            <person name="Lopandic K."/>
        </authorList>
    </citation>
    <scope>NUCLEOTIDE SEQUENCE [LARGE SCALE GENOMIC DNA]</scope>
    <source>
        <strain evidence="2">CBS 366.77</strain>
    </source>
</reference>
<proteinExistence type="predicted"/>
<evidence type="ECO:0000313" key="2">
    <source>
        <dbReference type="Proteomes" id="UP000266188"/>
    </source>
</evidence>
<name>A0A3A2ZX83_9EURO</name>
<evidence type="ECO:0000313" key="1">
    <source>
        <dbReference type="EMBL" id="RJE21651.1"/>
    </source>
</evidence>
<sequence length="121" mass="13534">MALAELVISQTLQGFQKFQLKTAMDATRETLLQKAESGDLSAVKEFVNDKFTQMLGRVAPGATLLWQERTPDDPLERSKHAQVTFAGKVVLCAELSATQQLVHLKEIVTQRTLTDYRARKS</sequence>
<keyword evidence="2" id="KW-1185">Reference proteome</keyword>
<dbReference type="OrthoDB" id="4518465at2759"/>
<organism evidence="1 2">
    <name type="scientific">Aspergillus sclerotialis</name>
    <dbReference type="NCBI Taxonomy" id="2070753"/>
    <lineage>
        <taxon>Eukaryota</taxon>
        <taxon>Fungi</taxon>
        <taxon>Dikarya</taxon>
        <taxon>Ascomycota</taxon>
        <taxon>Pezizomycotina</taxon>
        <taxon>Eurotiomycetes</taxon>
        <taxon>Eurotiomycetidae</taxon>
        <taxon>Eurotiales</taxon>
        <taxon>Aspergillaceae</taxon>
        <taxon>Aspergillus</taxon>
        <taxon>Aspergillus subgen. Polypaecilum</taxon>
    </lineage>
</organism>
<comment type="caution">
    <text evidence="1">The sequence shown here is derived from an EMBL/GenBank/DDBJ whole genome shotgun (WGS) entry which is preliminary data.</text>
</comment>
<protein>
    <submittedName>
        <fullName evidence="1">Uncharacterized protein</fullName>
    </submittedName>
</protein>